<comment type="caution">
    <text evidence="10">The sequence shown here is derived from an EMBL/GenBank/DDBJ whole genome shotgun (WGS) entry which is preliminary data.</text>
</comment>
<dbReference type="PROSITE" id="PS50893">
    <property type="entry name" value="ABC_TRANSPORTER_2"/>
    <property type="match status" value="1"/>
</dbReference>
<dbReference type="CDD" id="cd03216">
    <property type="entry name" value="ABC_Carb_Monos_I"/>
    <property type="match status" value="1"/>
</dbReference>
<keyword evidence="5" id="KW-0547">Nucleotide-binding</keyword>
<evidence type="ECO:0000256" key="6">
    <source>
        <dbReference type="ARBA" id="ARBA00022840"/>
    </source>
</evidence>
<keyword evidence="4" id="KW-0677">Repeat</keyword>
<dbReference type="STRING" id="553973.CLOHYLEM_06371"/>
<dbReference type="SUPFAM" id="SSF52540">
    <property type="entry name" value="P-loop containing nucleoside triphosphate hydrolases"/>
    <property type="match status" value="2"/>
</dbReference>
<proteinExistence type="predicted"/>
<dbReference type="GO" id="GO:0005524">
    <property type="term" value="F:ATP binding"/>
    <property type="evidence" value="ECO:0007669"/>
    <property type="project" value="UniProtKB-KW"/>
</dbReference>
<dbReference type="Gene3D" id="3.40.50.300">
    <property type="entry name" value="P-loop containing nucleotide triphosphate hydrolases"/>
    <property type="match status" value="2"/>
</dbReference>
<evidence type="ECO:0000256" key="8">
    <source>
        <dbReference type="ARBA" id="ARBA00023136"/>
    </source>
</evidence>
<dbReference type="PANTHER" id="PTHR43790">
    <property type="entry name" value="CARBOHYDRATE TRANSPORT ATP-BINDING PROTEIN MG119-RELATED"/>
    <property type="match status" value="1"/>
</dbReference>
<accession>C0C2R5</accession>
<dbReference type="EMBL" id="ABYI02000023">
    <property type="protein sequence ID" value="EEG73689.1"/>
    <property type="molecule type" value="Genomic_DNA"/>
</dbReference>
<gene>
    <name evidence="10" type="ORF">CLOHYLEM_06371</name>
</gene>
<dbReference type="AlphaFoldDB" id="C0C2R5"/>
<dbReference type="Pfam" id="PF00005">
    <property type="entry name" value="ABC_tran"/>
    <property type="match status" value="2"/>
</dbReference>
<evidence type="ECO:0000256" key="4">
    <source>
        <dbReference type="ARBA" id="ARBA00022737"/>
    </source>
</evidence>
<dbReference type="CDD" id="cd03215">
    <property type="entry name" value="ABC_Carb_Monos_II"/>
    <property type="match status" value="1"/>
</dbReference>
<dbReference type="PROSITE" id="PS00211">
    <property type="entry name" value="ABC_TRANSPORTER_1"/>
    <property type="match status" value="1"/>
</dbReference>
<dbReference type="Proteomes" id="UP000004893">
    <property type="component" value="Unassembled WGS sequence"/>
</dbReference>
<dbReference type="InterPro" id="IPR017871">
    <property type="entry name" value="ABC_transporter-like_CS"/>
</dbReference>
<dbReference type="InterPro" id="IPR003439">
    <property type="entry name" value="ABC_transporter-like_ATP-bd"/>
</dbReference>
<keyword evidence="6 10" id="KW-0067">ATP-binding</keyword>
<evidence type="ECO:0000256" key="5">
    <source>
        <dbReference type="ARBA" id="ARBA00022741"/>
    </source>
</evidence>
<dbReference type="PANTHER" id="PTHR43790:SF3">
    <property type="entry name" value="D-ALLOSE IMPORT ATP-BINDING PROTEIN ALSA-RELATED"/>
    <property type="match status" value="1"/>
</dbReference>
<feature type="domain" description="ABC transporter" evidence="9">
    <location>
        <begin position="11"/>
        <end position="504"/>
    </location>
</feature>
<evidence type="ECO:0000256" key="3">
    <source>
        <dbReference type="ARBA" id="ARBA00022597"/>
    </source>
</evidence>
<evidence type="ECO:0000256" key="7">
    <source>
        <dbReference type="ARBA" id="ARBA00022967"/>
    </source>
</evidence>
<evidence type="ECO:0000256" key="1">
    <source>
        <dbReference type="ARBA" id="ARBA00022448"/>
    </source>
</evidence>
<dbReference type="InterPro" id="IPR003593">
    <property type="entry name" value="AAA+_ATPase"/>
</dbReference>
<evidence type="ECO:0000259" key="9">
    <source>
        <dbReference type="PROSITE" id="PS50893"/>
    </source>
</evidence>
<keyword evidence="8" id="KW-0472">Membrane</keyword>
<reference evidence="10" key="1">
    <citation type="submission" date="2009-02" db="EMBL/GenBank/DDBJ databases">
        <authorList>
            <person name="Fulton L."/>
            <person name="Clifton S."/>
            <person name="Fulton B."/>
            <person name="Xu J."/>
            <person name="Minx P."/>
            <person name="Pepin K.H."/>
            <person name="Johnson M."/>
            <person name="Bhonagiri V."/>
            <person name="Nash W.E."/>
            <person name="Mardis E.R."/>
            <person name="Wilson R.K."/>
        </authorList>
    </citation>
    <scope>NUCLEOTIDE SEQUENCE [LARGE SCALE GENOMIC DNA]</scope>
    <source>
        <strain evidence="10">DSM 15053</strain>
    </source>
</reference>
<name>C0C2R5_9FIRM</name>
<protein>
    <submittedName>
        <fullName evidence="10">ABC transporter, ATP-binding protein</fullName>
    </submittedName>
</protein>
<keyword evidence="7" id="KW-1278">Translocase</keyword>
<evidence type="ECO:0000313" key="11">
    <source>
        <dbReference type="Proteomes" id="UP000004893"/>
    </source>
</evidence>
<sequence>MVAHMEEDIILKVDNISKSYPGVKALQNISLAVRKGEVRALLGENGAGKSTLIKCIMGVEKPEEGTVSINCGGSWKTPQSVAESKECGMHANYQHVNIARELSIAENYFLGRLPVTKLKTVDWNLMNEESRKIIDKFEMNVDPGAKISELSVAMQEMVTISKISVNDNIRLVIFDEPTALLENDKVEILYRYIRELKERGVSVIYISHRLEELMDICDTVTILKDGQYVDTKKISEVDKDMLVSLMVGREVGSLYNIRHRKAGAELLRVEELTSKGRFEHIDFQLHEGEILGFAGLVGAGRSEIMRAVFGVDAADNGDIYIRGEKVNIKNPQDAIQKGIGFLTEDRRLDGLALPLSVKVNTNMYSYDLISRAGVINRKKEAERAEEYKTKIGVKTPDIEQSAENLSGGNQQKVVIAKLLCRDPDILIFDEPTVGVDVGAKQEIYKIMELLAAQGKGIILISSYLPEVMGLSDRMIVMSEGRISGVLDRNEIEVTTEEDVLRLASAVI</sequence>
<keyword evidence="1" id="KW-0813">Transport</keyword>
<reference evidence="10" key="2">
    <citation type="submission" date="2013-06" db="EMBL/GenBank/DDBJ databases">
        <title>Draft genome sequence of Clostridium hylemonae (DSM 15053).</title>
        <authorList>
            <person name="Sudarsanam P."/>
            <person name="Ley R."/>
            <person name="Guruge J."/>
            <person name="Turnbaugh P.J."/>
            <person name="Mahowald M."/>
            <person name="Liep D."/>
            <person name="Gordon J."/>
        </authorList>
    </citation>
    <scope>NUCLEOTIDE SEQUENCE</scope>
    <source>
        <strain evidence="10">DSM 15053</strain>
    </source>
</reference>
<dbReference type="HOGENOM" id="CLU_000604_92_3_9"/>
<dbReference type="eggNOG" id="COG1129">
    <property type="taxonomic scope" value="Bacteria"/>
</dbReference>
<keyword evidence="3" id="KW-0762">Sugar transport</keyword>
<dbReference type="SMART" id="SM00382">
    <property type="entry name" value="AAA"/>
    <property type="match status" value="2"/>
</dbReference>
<dbReference type="GO" id="GO:0016887">
    <property type="term" value="F:ATP hydrolysis activity"/>
    <property type="evidence" value="ECO:0007669"/>
    <property type="project" value="InterPro"/>
</dbReference>
<dbReference type="InterPro" id="IPR027417">
    <property type="entry name" value="P-loop_NTPase"/>
</dbReference>
<keyword evidence="2" id="KW-1003">Cell membrane</keyword>
<evidence type="ECO:0000313" key="10">
    <source>
        <dbReference type="EMBL" id="EEG73689.1"/>
    </source>
</evidence>
<evidence type="ECO:0000256" key="2">
    <source>
        <dbReference type="ARBA" id="ARBA00022475"/>
    </source>
</evidence>
<keyword evidence="11" id="KW-1185">Reference proteome</keyword>
<dbReference type="InterPro" id="IPR050107">
    <property type="entry name" value="ABC_carbohydrate_import_ATPase"/>
</dbReference>
<organism evidence="10 11">
    <name type="scientific">[Clostridium] hylemonae DSM 15053</name>
    <dbReference type="NCBI Taxonomy" id="553973"/>
    <lineage>
        <taxon>Bacteria</taxon>
        <taxon>Bacillati</taxon>
        <taxon>Bacillota</taxon>
        <taxon>Clostridia</taxon>
        <taxon>Lachnospirales</taxon>
        <taxon>Lachnospiraceae</taxon>
    </lineage>
</organism>